<feature type="chain" id="PRO_5032564105" evidence="2">
    <location>
        <begin position="23"/>
        <end position="92"/>
    </location>
</feature>
<dbReference type="AlphaFoldDB" id="A0A8B6HA37"/>
<feature type="region of interest" description="Disordered" evidence="1">
    <location>
        <begin position="59"/>
        <end position="78"/>
    </location>
</feature>
<evidence type="ECO:0000256" key="2">
    <source>
        <dbReference type="SAM" id="SignalP"/>
    </source>
</evidence>
<feature type="signal peptide" evidence="2">
    <location>
        <begin position="1"/>
        <end position="22"/>
    </location>
</feature>
<comment type="caution">
    <text evidence="3">The sequence shown here is derived from an EMBL/GenBank/DDBJ whole genome shotgun (WGS) entry which is preliminary data.</text>
</comment>
<keyword evidence="2" id="KW-0732">Signal</keyword>
<reference evidence="3" key="1">
    <citation type="submission" date="2018-11" db="EMBL/GenBank/DDBJ databases">
        <authorList>
            <person name="Alioto T."/>
            <person name="Alioto T."/>
        </authorList>
    </citation>
    <scope>NUCLEOTIDE SEQUENCE</scope>
</reference>
<proteinExistence type="predicted"/>
<gene>
    <name evidence="3" type="ORF">MGAL_10B082212</name>
</gene>
<evidence type="ECO:0000313" key="4">
    <source>
        <dbReference type="Proteomes" id="UP000596742"/>
    </source>
</evidence>
<accession>A0A8B6HA37</accession>
<dbReference type="Proteomes" id="UP000596742">
    <property type="component" value="Unassembled WGS sequence"/>
</dbReference>
<organism evidence="3 4">
    <name type="scientific">Mytilus galloprovincialis</name>
    <name type="common">Mediterranean mussel</name>
    <dbReference type="NCBI Taxonomy" id="29158"/>
    <lineage>
        <taxon>Eukaryota</taxon>
        <taxon>Metazoa</taxon>
        <taxon>Spiralia</taxon>
        <taxon>Lophotrochozoa</taxon>
        <taxon>Mollusca</taxon>
        <taxon>Bivalvia</taxon>
        <taxon>Autobranchia</taxon>
        <taxon>Pteriomorphia</taxon>
        <taxon>Mytilida</taxon>
        <taxon>Mytiloidea</taxon>
        <taxon>Mytilidae</taxon>
        <taxon>Mytilinae</taxon>
        <taxon>Mytilus</taxon>
    </lineage>
</organism>
<protein>
    <submittedName>
        <fullName evidence="3">Uncharacterized protein</fullName>
    </submittedName>
</protein>
<name>A0A8B6HA37_MYTGA</name>
<dbReference type="EMBL" id="UYJE01009673">
    <property type="protein sequence ID" value="VDI75607.1"/>
    <property type="molecule type" value="Genomic_DNA"/>
</dbReference>
<keyword evidence="4" id="KW-1185">Reference proteome</keyword>
<dbReference type="PROSITE" id="PS51257">
    <property type="entry name" value="PROKAR_LIPOPROTEIN"/>
    <property type="match status" value="1"/>
</dbReference>
<sequence>MTTMKVLLTVFLLSTLIGIGCARTCGSVGGYCSNGRCGRGYYVVRGVSGCWNRQTCCARSNRSNNNNNNGRDWDDRYERPDLDDIYERPDWN</sequence>
<feature type="compositionally biased region" description="Low complexity" evidence="1">
    <location>
        <begin position="59"/>
        <end position="69"/>
    </location>
</feature>
<evidence type="ECO:0000256" key="1">
    <source>
        <dbReference type="SAM" id="MobiDB-lite"/>
    </source>
</evidence>
<evidence type="ECO:0000313" key="3">
    <source>
        <dbReference type="EMBL" id="VDI75607.1"/>
    </source>
</evidence>